<dbReference type="PROSITE" id="PS51257">
    <property type="entry name" value="PROKAR_LIPOPROTEIN"/>
    <property type="match status" value="1"/>
</dbReference>
<evidence type="ECO:0000256" key="2">
    <source>
        <dbReference type="SAM" id="SignalP"/>
    </source>
</evidence>
<dbReference type="EMBL" id="JAVDQD010000007">
    <property type="protein sequence ID" value="MDR6241280.1"/>
    <property type="molecule type" value="Genomic_DNA"/>
</dbReference>
<name>A0AAE3XRD9_9BACT</name>
<proteinExistence type="predicted"/>
<gene>
    <name evidence="3" type="ORF">HNQ88_004358</name>
</gene>
<dbReference type="InterPro" id="IPR011990">
    <property type="entry name" value="TPR-like_helical_dom_sf"/>
</dbReference>
<evidence type="ECO:0000313" key="4">
    <source>
        <dbReference type="Proteomes" id="UP001185092"/>
    </source>
</evidence>
<dbReference type="PANTHER" id="PTHR12558">
    <property type="entry name" value="CELL DIVISION CYCLE 16,23,27"/>
    <property type="match status" value="1"/>
</dbReference>
<keyword evidence="1" id="KW-0802">TPR repeat</keyword>
<keyword evidence="4" id="KW-1185">Reference proteome</keyword>
<comment type="caution">
    <text evidence="3">The sequence shown here is derived from an EMBL/GenBank/DDBJ whole genome shotgun (WGS) entry which is preliminary data.</text>
</comment>
<reference evidence="3" key="1">
    <citation type="submission" date="2023-07" db="EMBL/GenBank/DDBJ databases">
        <title>Genomic Encyclopedia of Type Strains, Phase IV (KMG-IV): sequencing the most valuable type-strain genomes for metagenomic binning, comparative biology and taxonomic classification.</title>
        <authorList>
            <person name="Goeker M."/>
        </authorList>
    </citation>
    <scope>NUCLEOTIDE SEQUENCE</scope>
    <source>
        <strain evidence="3">DSM 26174</strain>
    </source>
</reference>
<accession>A0AAE3XRD9</accession>
<dbReference type="Gene3D" id="1.25.40.10">
    <property type="entry name" value="Tetratricopeptide repeat domain"/>
    <property type="match status" value="2"/>
</dbReference>
<dbReference type="SMART" id="SM00028">
    <property type="entry name" value="TPR"/>
    <property type="match status" value="4"/>
</dbReference>
<dbReference type="Proteomes" id="UP001185092">
    <property type="component" value="Unassembled WGS sequence"/>
</dbReference>
<protein>
    <submittedName>
        <fullName evidence="3">Tetratricopeptide (TPR) repeat protein</fullName>
    </submittedName>
</protein>
<feature type="repeat" description="TPR" evidence="1">
    <location>
        <begin position="304"/>
        <end position="337"/>
    </location>
</feature>
<sequence length="375" mass="42972">MKTKSLHKFKSRVFSSLMILVLFCAFASCQPEFGREKMKSPPVFDREYYQEYLEELNGKIIRNTQDPRIYFQKAKVSMLLGDSIAALRAMDKAVELDSASLEMKQFYTGMLLRVGDVGKAVQYAEDLYESGDRSFSVLSILAQGKFEQGEDSAAFEYVGQALALRNESPNMLSLLGYLDLRKSDTLGAEQAWQRSLRSQFDDQIYHSLFDLYLSEQDSSKVMSLKNEFEGNVTDSIQKAIDDALYYQLIGKNKEALGALQSQYEKDTSNIRLLKLLSDGYLSLNFYDSAIYYAQKGIAIDSTQVDFFVIEAKSYESKFWYTSAIEFYQKALNLSPADSALIRDMDNVRRKREFVRRKKELESKEEVAPIKHINSL</sequence>
<feature type="signal peptide" evidence="2">
    <location>
        <begin position="1"/>
        <end position="27"/>
    </location>
</feature>
<dbReference type="Pfam" id="PF13181">
    <property type="entry name" value="TPR_8"/>
    <property type="match status" value="2"/>
</dbReference>
<dbReference type="SUPFAM" id="SSF48452">
    <property type="entry name" value="TPR-like"/>
    <property type="match status" value="2"/>
</dbReference>
<keyword evidence="2" id="KW-0732">Signal</keyword>
<dbReference type="RefSeq" id="WP_309941914.1">
    <property type="nucleotide sequence ID" value="NZ_AP025305.1"/>
</dbReference>
<evidence type="ECO:0000256" key="1">
    <source>
        <dbReference type="PROSITE-ProRule" id="PRU00339"/>
    </source>
</evidence>
<dbReference type="PANTHER" id="PTHR12558:SF13">
    <property type="entry name" value="CELL DIVISION CYCLE PROTEIN 27 HOMOLOG"/>
    <property type="match status" value="1"/>
</dbReference>
<feature type="chain" id="PRO_5042032883" evidence="2">
    <location>
        <begin position="28"/>
        <end position="375"/>
    </location>
</feature>
<organism evidence="3 4">
    <name type="scientific">Aureibacter tunicatorum</name>
    <dbReference type="NCBI Taxonomy" id="866807"/>
    <lineage>
        <taxon>Bacteria</taxon>
        <taxon>Pseudomonadati</taxon>
        <taxon>Bacteroidota</taxon>
        <taxon>Cytophagia</taxon>
        <taxon>Cytophagales</taxon>
        <taxon>Persicobacteraceae</taxon>
        <taxon>Aureibacter</taxon>
    </lineage>
</organism>
<dbReference type="AlphaFoldDB" id="A0AAE3XRD9"/>
<evidence type="ECO:0000313" key="3">
    <source>
        <dbReference type="EMBL" id="MDR6241280.1"/>
    </source>
</evidence>
<dbReference type="InterPro" id="IPR019734">
    <property type="entry name" value="TPR_rpt"/>
</dbReference>
<dbReference type="PROSITE" id="PS50005">
    <property type="entry name" value="TPR"/>
    <property type="match status" value="1"/>
</dbReference>